<proteinExistence type="predicted"/>
<sequence>MIKKNIEEVNKKLTEYQASIQTSVNAQNLWKKTSFKFSNTLKHADIKVISDQVVKSQNSAGYKFAIMEPDIEKGGNIKNITFKIKQCTSNWVAVGMCHKNIVVGKNYGFNFSAIGHGGYMISANGGSWSNTKYDANNCVKFMTNDVIQISVDYDTKKMTFKKKN</sequence>
<evidence type="ECO:0000313" key="2">
    <source>
        <dbReference type="Proteomes" id="UP000820818"/>
    </source>
</evidence>
<dbReference type="Gene3D" id="2.60.120.920">
    <property type="match status" value="1"/>
</dbReference>
<name>A0AAD5PKA2_9CRUS</name>
<organism evidence="1 2">
    <name type="scientific">Daphnia sinensis</name>
    <dbReference type="NCBI Taxonomy" id="1820382"/>
    <lineage>
        <taxon>Eukaryota</taxon>
        <taxon>Metazoa</taxon>
        <taxon>Ecdysozoa</taxon>
        <taxon>Arthropoda</taxon>
        <taxon>Crustacea</taxon>
        <taxon>Branchiopoda</taxon>
        <taxon>Diplostraca</taxon>
        <taxon>Cladocera</taxon>
        <taxon>Anomopoda</taxon>
        <taxon>Daphniidae</taxon>
        <taxon>Daphnia</taxon>
        <taxon>Daphnia similis group</taxon>
    </lineage>
</organism>
<dbReference type="AlphaFoldDB" id="A0AAD5PKA2"/>
<evidence type="ECO:0008006" key="3">
    <source>
        <dbReference type="Google" id="ProtNLM"/>
    </source>
</evidence>
<gene>
    <name evidence="1" type="ORF">GHT06_007419</name>
</gene>
<evidence type="ECO:0000313" key="1">
    <source>
        <dbReference type="EMBL" id="KAI9550141.1"/>
    </source>
</evidence>
<dbReference type="InterPro" id="IPR043136">
    <property type="entry name" value="B30.2/SPRY_sf"/>
</dbReference>
<accession>A0AAD5PKA2</accession>
<protein>
    <recommendedName>
        <fullName evidence="3">B30.2/SPRY domain-containing protein</fullName>
    </recommendedName>
</protein>
<keyword evidence="2" id="KW-1185">Reference proteome</keyword>
<reference evidence="1" key="1">
    <citation type="submission" date="2022-05" db="EMBL/GenBank/DDBJ databases">
        <title>A multi-omics perspective on studying reproductive biology in Daphnia sinensis.</title>
        <authorList>
            <person name="Jia J."/>
        </authorList>
    </citation>
    <scope>NUCLEOTIDE SEQUENCE</scope>
    <source>
        <strain evidence="1">WSL</strain>
    </source>
</reference>
<dbReference type="Proteomes" id="UP000820818">
    <property type="component" value="Unassembled WGS sequence"/>
</dbReference>
<comment type="caution">
    <text evidence="1">The sequence shown here is derived from an EMBL/GenBank/DDBJ whole genome shotgun (WGS) entry which is preliminary data.</text>
</comment>
<dbReference type="EMBL" id="WJBH02000180">
    <property type="protein sequence ID" value="KAI9550141.1"/>
    <property type="molecule type" value="Genomic_DNA"/>
</dbReference>